<name>A0A842HY12_9SPHN</name>
<evidence type="ECO:0000313" key="3">
    <source>
        <dbReference type="Proteomes" id="UP000564378"/>
    </source>
</evidence>
<gene>
    <name evidence="2" type="ORF">H6P80_08935</name>
</gene>
<reference evidence="2 3" key="1">
    <citation type="submission" date="2020-08" db="EMBL/GenBank/DDBJ databases">
        <title>Draft genome sequence of Parasphingopyxis sp. GrpM-11.</title>
        <authorList>
            <person name="Oh J."/>
            <person name="Roh D.-H."/>
        </authorList>
    </citation>
    <scope>NUCLEOTIDE SEQUENCE [LARGE SCALE GENOMIC DNA]</scope>
    <source>
        <strain evidence="2 3">GrpM-11</strain>
    </source>
</reference>
<dbReference type="AlphaFoldDB" id="A0A842HY12"/>
<keyword evidence="3" id="KW-1185">Reference proteome</keyword>
<evidence type="ECO:0000256" key="1">
    <source>
        <dbReference type="SAM" id="SignalP"/>
    </source>
</evidence>
<evidence type="ECO:0000313" key="2">
    <source>
        <dbReference type="EMBL" id="MBC2777745.1"/>
    </source>
</evidence>
<sequence length="344" mass="37133">MIRSAILALALVATPAIAQEMAASPTANAETWRGAFDTIILPRTIAGYDLVEERPLTDDGTDTILQYRHEESGDAVTFYVYRASEPNAMLWFRQAMMAIAQRPNISGLVPADEMQMLRAGGSASPNAVSQSMRLNFDAFRTAGLTIVQLGEWIVKIRVSRPSEDVAAMTALLAELAAAISYEGEPFTAHPLVYPGACNDRTDFDGNPLSIVPAQRGIIVTEGLIEYSDARGGGGISVDPSAYCDMTPDDMRTYTSLFREREADHGGWTMLIADAGWSLVTRPLASTENGEFGLFANRPNGTYAIGLFDRAPAPGMAIGMAVPVFRLQNEGLGRISSYPNDEPAE</sequence>
<protein>
    <submittedName>
        <fullName evidence="2">Uncharacterized protein</fullName>
    </submittedName>
</protein>
<dbReference type="RefSeq" id="WP_185801061.1">
    <property type="nucleotide sequence ID" value="NZ_JACJVJ010000002.1"/>
</dbReference>
<feature type="signal peptide" evidence="1">
    <location>
        <begin position="1"/>
        <end position="18"/>
    </location>
</feature>
<proteinExistence type="predicted"/>
<dbReference type="Proteomes" id="UP000564378">
    <property type="component" value="Unassembled WGS sequence"/>
</dbReference>
<accession>A0A842HY12</accession>
<organism evidence="2 3">
    <name type="scientific">Parasphingopyxis marina</name>
    <dbReference type="NCBI Taxonomy" id="2761622"/>
    <lineage>
        <taxon>Bacteria</taxon>
        <taxon>Pseudomonadati</taxon>
        <taxon>Pseudomonadota</taxon>
        <taxon>Alphaproteobacteria</taxon>
        <taxon>Sphingomonadales</taxon>
        <taxon>Sphingomonadaceae</taxon>
        <taxon>Parasphingopyxis</taxon>
    </lineage>
</organism>
<dbReference type="EMBL" id="JACJVJ010000002">
    <property type="protein sequence ID" value="MBC2777745.1"/>
    <property type="molecule type" value="Genomic_DNA"/>
</dbReference>
<feature type="chain" id="PRO_5032654239" evidence="1">
    <location>
        <begin position="19"/>
        <end position="344"/>
    </location>
</feature>
<comment type="caution">
    <text evidence="2">The sequence shown here is derived from an EMBL/GenBank/DDBJ whole genome shotgun (WGS) entry which is preliminary data.</text>
</comment>
<keyword evidence="1" id="KW-0732">Signal</keyword>